<evidence type="ECO:0000313" key="3">
    <source>
        <dbReference type="EMBL" id="KAA8894146.1"/>
    </source>
</evidence>
<name>A0A5J5EGT0_9PEZI</name>
<organism evidence="3 4">
    <name type="scientific">Sphaerosporella brunnea</name>
    <dbReference type="NCBI Taxonomy" id="1250544"/>
    <lineage>
        <taxon>Eukaryota</taxon>
        <taxon>Fungi</taxon>
        <taxon>Dikarya</taxon>
        <taxon>Ascomycota</taxon>
        <taxon>Pezizomycotina</taxon>
        <taxon>Pezizomycetes</taxon>
        <taxon>Pezizales</taxon>
        <taxon>Pyronemataceae</taxon>
        <taxon>Sphaerosporella</taxon>
    </lineage>
</organism>
<dbReference type="Pfam" id="PF00856">
    <property type="entry name" value="SET"/>
    <property type="match status" value="1"/>
</dbReference>
<gene>
    <name evidence="3" type="ORF">FN846DRAFT_1001472</name>
</gene>
<dbReference type="SUPFAM" id="SSF82199">
    <property type="entry name" value="SET domain"/>
    <property type="match status" value="1"/>
</dbReference>
<keyword evidence="4" id="KW-1185">Reference proteome</keyword>
<feature type="domain" description="SET" evidence="2">
    <location>
        <begin position="346"/>
        <end position="476"/>
    </location>
</feature>
<dbReference type="AlphaFoldDB" id="A0A5J5EGT0"/>
<comment type="caution">
    <text evidence="3">The sequence shown here is derived from an EMBL/GenBank/DDBJ whole genome shotgun (WGS) entry which is preliminary data.</text>
</comment>
<dbReference type="Gene3D" id="2.170.270.10">
    <property type="entry name" value="SET domain"/>
    <property type="match status" value="1"/>
</dbReference>
<evidence type="ECO:0000259" key="2">
    <source>
        <dbReference type="PROSITE" id="PS50280"/>
    </source>
</evidence>
<dbReference type="OrthoDB" id="308383at2759"/>
<reference evidence="3 4" key="1">
    <citation type="submission" date="2019-09" db="EMBL/GenBank/DDBJ databases">
        <title>Draft genome of the ectomycorrhizal ascomycete Sphaerosporella brunnea.</title>
        <authorList>
            <consortium name="DOE Joint Genome Institute"/>
            <person name="Benucci G.M."/>
            <person name="Marozzi G."/>
            <person name="Antonielli L."/>
            <person name="Sanchez S."/>
            <person name="Marco P."/>
            <person name="Wang X."/>
            <person name="Falini L.B."/>
            <person name="Barry K."/>
            <person name="Haridas S."/>
            <person name="Lipzen A."/>
            <person name="Labutti K."/>
            <person name="Grigoriev I.V."/>
            <person name="Murat C."/>
            <person name="Martin F."/>
            <person name="Albertini E."/>
            <person name="Donnini D."/>
            <person name="Bonito G."/>
        </authorList>
    </citation>
    <scope>NUCLEOTIDE SEQUENCE [LARGE SCALE GENOMIC DNA]</scope>
    <source>
        <strain evidence="3 4">Sb_GMNB300</strain>
    </source>
</reference>
<feature type="region of interest" description="Disordered" evidence="1">
    <location>
        <begin position="1"/>
        <end position="49"/>
    </location>
</feature>
<dbReference type="InterPro" id="IPR046341">
    <property type="entry name" value="SET_dom_sf"/>
</dbReference>
<dbReference type="EMBL" id="VXIS01000361">
    <property type="protein sequence ID" value="KAA8894146.1"/>
    <property type="molecule type" value="Genomic_DNA"/>
</dbReference>
<protein>
    <recommendedName>
        <fullName evidence="2">SET domain-containing protein</fullName>
    </recommendedName>
</protein>
<sequence length="532" mass="60568">MPGPKTWDTPSKNTPKRRPPKRAPPKEAEFLRSKGIRTSPPGLRTTTATAKPEVNIGDEGVSLIITDLFFQKDPQLEAESEPITAQFLNGLSKLTRQVKTLQSLTSTVISRRHQSQKESVNDGLLGAFWLKTVLDKKYTWIAHFFHSEQVAEKEPKQLHAELVFRALGKLPSINLDFLTVYSLVNTWERYLDIVNATDWNLLTILLHSPCFLQQVRDFSDERWKELLTALVTRRMSVKTVGYECFPEWRKTFESALPGHESLLVKDGFPTEWREFARYKHRLTSDDKFEPIANKYEYLSICSAAARCAKFKGPETWPEFLPVRDGWKCSVCTKRYCQCLWEFSQPIRVELFAVSNPGFGKLSTGCRTLQAREVPVGTIIGEYTGVFVDEDVGLRSGDRYGMNVNGTTLGPPLVPRRAKFPGYAITAYNSGSFLRFINHSCIPNCALEYRVWRGRRLTFVTTIAKLAPFEEITYDYGADYWSTKEKGGRPGCLCPAKIHNTEEGFDVYKATWAKQNKIAINGVEARPGRIFFD</sequence>
<dbReference type="PROSITE" id="PS50280">
    <property type="entry name" value="SET"/>
    <property type="match status" value="1"/>
</dbReference>
<accession>A0A5J5EGT0</accession>
<proteinExistence type="predicted"/>
<evidence type="ECO:0000256" key="1">
    <source>
        <dbReference type="SAM" id="MobiDB-lite"/>
    </source>
</evidence>
<dbReference type="Proteomes" id="UP000326924">
    <property type="component" value="Unassembled WGS sequence"/>
</dbReference>
<evidence type="ECO:0000313" key="4">
    <source>
        <dbReference type="Proteomes" id="UP000326924"/>
    </source>
</evidence>
<feature type="compositionally biased region" description="Basic residues" evidence="1">
    <location>
        <begin position="14"/>
        <end position="23"/>
    </location>
</feature>
<dbReference type="InParanoid" id="A0A5J5EGT0"/>
<dbReference type="SMART" id="SM00317">
    <property type="entry name" value="SET"/>
    <property type="match status" value="1"/>
</dbReference>
<dbReference type="InterPro" id="IPR001214">
    <property type="entry name" value="SET_dom"/>
</dbReference>